<sequence>MKTVLACLAGFLSVIRAQDSWCGKAYQAGAPEIIPGGWLYAPDTSSTPRLDLRVSPRHSIYVSSEEAGQVIIDAGLSYFTGAPQEGTPPGSSGIQPRWDGDGILNVTVKIKCRTVAVGTIAIDTTGNLFDVQFDELTPRFESYPVKVTATGPDGTTYSASTSLFYLPEKNTGSVVKIDYLYGSLLYRNNFTNGEFSYVFPYGFYGNYDGYFRVHENIVAYSNRGFSGLHPVTSFVDSDMSSQIDTMDAQNLLWQYDMRGSFKNLTSVAEQVPLVKDHPSLLTWYTGDEPDGWEDPLNSTQLAYDLLAEMDKYHPVALVLNCQNYYFRDYSAGADIVMEDAYPVGINATFSFHGTPCNLTYGDCGCDNCHGSLIDVPDRVDAFRAYQSWIGGQASRKPIWAVPQSFSDTTYWRRDPTPEEVWAMDILAFNHGAKARFAWIYPASDIINDAASKIAKVVTVSPVMEFLTQANPVLLRGASQTSPIDVAYWSHEDTVLVGVANARNVTVSSIEIELPSDGWEVVATPWGDVTWHTNGNTLVAEGLFPAFGTSLILLK</sequence>
<evidence type="ECO:0000313" key="3">
    <source>
        <dbReference type="Proteomes" id="UP000813444"/>
    </source>
</evidence>
<feature type="chain" id="PRO_5035424841" evidence="1">
    <location>
        <begin position="18"/>
        <end position="554"/>
    </location>
</feature>
<dbReference type="SUPFAM" id="SSF51445">
    <property type="entry name" value="(Trans)glycosidases"/>
    <property type="match status" value="1"/>
</dbReference>
<proteinExistence type="predicted"/>
<keyword evidence="3" id="KW-1185">Reference proteome</keyword>
<accession>A0A8K0SDW8</accession>
<keyword evidence="1" id="KW-0732">Signal</keyword>
<reference evidence="2" key="1">
    <citation type="journal article" date="2021" name="Nat. Commun.">
        <title>Genetic determinants of endophytism in the Arabidopsis root mycobiome.</title>
        <authorList>
            <person name="Mesny F."/>
            <person name="Miyauchi S."/>
            <person name="Thiergart T."/>
            <person name="Pickel B."/>
            <person name="Atanasova L."/>
            <person name="Karlsson M."/>
            <person name="Huettel B."/>
            <person name="Barry K.W."/>
            <person name="Haridas S."/>
            <person name="Chen C."/>
            <person name="Bauer D."/>
            <person name="Andreopoulos W."/>
            <person name="Pangilinan J."/>
            <person name="LaButti K."/>
            <person name="Riley R."/>
            <person name="Lipzen A."/>
            <person name="Clum A."/>
            <person name="Drula E."/>
            <person name="Henrissat B."/>
            <person name="Kohler A."/>
            <person name="Grigoriev I.V."/>
            <person name="Martin F.M."/>
            <person name="Hacquard S."/>
        </authorList>
    </citation>
    <scope>NUCLEOTIDE SEQUENCE</scope>
    <source>
        <strain evidence="2">MPI-CAGE-CH-0235</strain>
    </source>
</reference>
<dbReference type="AlphaFoldDB" id="A0A8K0SDW8"/>
<name>A0A8K0SDW8_9HYPO</name>
<protein>
    <submittedName>
        <fullName evidence="2">Uncharacterized protein</fullName>
    </submittedName>
</protein>
<feature type="signal peptide" evidence="1">
    <location>
        <begin position="1"/>
        <end position="17"/>
    </location>
</feature>
<dbReference type="EMBL" id="JAGPNK010000028">
    <property type="protein sequence ID" value="KAH7303869.1"/>
    <property type="molecule type" value="Genomic_DNA"/>
</dbReference>
<dbReference type="Proteomes" id="UP000813444">
    <property type="component" value="Unassembled WGS sequence"/>
</dbReference>
<evidence type="ECO:0000313" key="2">
    <source>
        <dbReference type="EMBL" id="KAH7303869.1"/>
    </source>
</evidence>
<organism evidence="2 3">
    <name type="scientific">Stachybotrys elegans</name>
    <dbReference type="NCBI Taxonomy" id="80388"/>
    <lineage>
        <taxon>Eukaryota</taxon>
        <taxon>Fungi</taxon>
        <taxon>Dikarya</taxon>
        <taxon>Ascomycota</taxon>
        <taxon>Pezizomycotina</taxon>
        <taxon>Sordariomycetes</taxon>
        <taxon>Hypocreomycetidae</taxon>
        <taxon>Hypocreales</taxon>
        <taxon>Stachybotryaceae</taxon>
        <taxon>Stachybotrys</taxon>
    </lineage>
</organism>
<gene>
    <name evidence="2" type="ORF">B0I35DRAFT_402012</name>
</gene>
<evidence type="ECO:0000256" key="1">
    <source>
        <dbReference type="SAM" id="SignalP"/>
    </source>
</evidence>
<dbReference type="OrthoDB" id="2338662at2759"/>
<dbReference type="InterPro" id="IPR017853">
    <property type="entry name" value="GH"/>
</dbReference>
<dbReference type="Gene3D" id="3.20.20.80">
    <property type="entry name" value="Glycosidases"/>
    <property type="match status" value="1"/>
</dbReference>
<comment type="caution">
    <text evidence="2">The sequence shown here is derived from an EMBL/GenBank/DDBJ whole genome shotgun (WGS) entry which is preliminary data.</text>
</comment>